<evidence type="ECO:0000313" key="3">
    <source>
        <dbReference type="Proteomes" id="UP000298061"/>
    </source>
</evidence>
<sequence length="289" mass="32090">MHRRSPSLQPPKWDGLKPQTASCHLVLTSKNVLDTSFINKHTRQPLYTTITRAGVTTLHRFGQAGDVLEVAQVQWDTTAKDEHMVVADGRRMRYEELLSRTKSLFGSQSRAFDAGGCRCKWKHREDYGSTLDILWSGLRAWQCFSSSASTRSESPLPSHTNGTPPPSSPTLLAVFLPPQHGSLKAELMVFEAGIPMLNEIVFTAVLMATTKSQWREARSQSSLTVEDLVEMGHQRLGSTVRSPPYRRALSPGHQQMNVQHWPPGLATIEDTSSMSPPPYKSTVSLRAGV</sequence>
<reference evidence="2 3" key="1">
    <citation type="submission" date="2019-02" db="EMBL/GenBank/DDBJ databases">
        <title>Genome sequencing of the rare red list fungi Hericium alpestre (H. flagellum).</title>
        <authorList>
            <person name="Buettner E."/>
            <person name="Kellner H."/>
        </authorList>
    </citation>
    <scope>NUCLEOTIDE SEQUENCE [LARGE SCALE GENOMIC DNA]</scope>
    <source>
        <strain evidence="2 3">DSM 108284</strain>
    </source>
</reference>
<dbReference type="AlphaFoldDB" id="A0A4Y9ZSD6"/>
<feature type="region of interest" description="Disordered" evidence="1">
    <location>
        <begin position="149"/>
        <end position="169"/>
    </location>
</feature>
<gene>
    <name evidence="2" type="ORF">EWM64_g6314</name>
</gene>
<evidence type="ECO:0000313" key="2">
    <source>
        <dbReference type="EMBL" id="TFY77702.1"/>
    </source>
</evidence>
<dbReference type="Proteomes" id="UP000298061">
    <property type="component" value="Unassembled WGS sequence"/>
</dbReference>
<organism evidence="2 3">
    <name type="scientific">Hericium alpestre</name>
    <dbReference type="NCBI Taxonomy" id="135208"/>
    <lineage>
        <taxon>Eukaryota</taxon>
        <taxon>Fungi</taxon>
        <taxon>Dikarya</taxon>
        <taxon>Basidiomycota</taxon>
        <taxon>Agaricomycotina</taxon>
        <taxon>Agaricomycetes</taxon>
        <taxon>Russulales</taxon>
        <taxon>Hericiaceae</taxon>
        <taxon>Hericium</taxon>
    </lineage>
</organism>
<protein>
    <submittedName>
        <fullName evidence="2">Uncharacterized protein</fullName>
    </submittedName>
</protein>
<dbReference type="OrthoDB" id="3251571at2759"/>
<accession>A0A4Y9ZSD6</accession>
<keyword evidence="3" id="KW-1185">Reference proteome</keyword>
<comment type="caution">
    <text evidence="2">The sequence shown here is derived from an EMBL/GenBank/DDBJ whole genome shotgun (WGS) entry which is preliminary data.</text>
</comment>
<feature type="region of interest" description="Disordered" evidence="1">
    <location>
        <begin position="265"/>
        <end position="289"/>
    </location>
</feature>
<proteinExistence type="predicted"/>
<feature type="compositionally biased region" description="Polar residues" evidence="1">
    <location>
        <begin position="149"/>
        <end position="162"/>
    </location>
</feature>
<evidence type="ECO:0000256" key="1">
    <source>
        <dbReference type="SAM" id="MobiDB-lite"/>
    </source>
</evidence>
<name>A0A4Y9ZSD6_9AGAM</name>
<dbReference type="EMBL" id="SFCI01000844">
    <property type="protein sequence ID" value="TFY77702.1"/>
    <property type="molecule type" value="Genomic_DNA"/>
</dbReference>